<feature type="non-terminal residue" evidence="2">
    <location>
        <position position="141"/>
    </location>
</feature>
<dbReference type="Gene3D" id="3.60.15.10">
    <property type="entry name" value="Ribonuclease Z/Hydroxyacylglutathione hydrolase-like"/>
    <property type="match status" value="1"/>
</dbReference>
<evidence type="ECO:0000313" key="2">
    <source>
        <dbReference type="EMBL" id="HBA08554.1"/>
    </source>
</evidence>
<feature type="domain" description="Metallo-beta-lactamase" evidence="1">
    <location>
        <begin position="9"/>
        <end position="86"/>
    </location>
</feature>
<dbReference type="Pfam" id="PF00753">
    <property type="entry name" value="Lactamase_B"/>
    <property type="match status" value="1"/>
</dbReference>
<dbReference type="EMBL" id="DNAA01000058">
    <property type="protein sequence ID" value="HBA08554.1"/>
    <property type="molecule type" value="Genomic_DNA"/>
</dbReference>
<gene>
    <name evidence="2" type="ORF">DCW48_02475</name>
</gene>
<name>A0A351R933_9PROT</name>
<evidence type="ECO:0000313" key="3">
    <source>
        <dbReference type="Proteomes" id="UP000264313"/>
    </source>
</evidence>
<sequence>GEMKATILDVGQGLSVVVQTSKHTLLYDAGAKFNAQSDAGSRVVVPFLRGEGVKMLDGFIVTHDDNDHSGGMDSVLALMPVDWFASSMPEAVIIPPDTERMKCYAGQSWHWDGVDFEMLYPNLSDYENTEIKDNDRSCVLK</sequence>
<dbReference type="Proteomes" id="UP000264313">
    <property type="component" value="Unassembled WGS sequence"/>
</dbReference>
<protein>
    <submittedName>
        <fullName evidence="2">Competence protein ComEC</fullName>
    </submittedName>
</protein>
<evidence type="ECO:0000259" key="1">
    <source>
        <dbReference type="Pfam" id="PF00753"/>
    </source>
</evidence>
<organism evidence="2 3">
    <name type="scientific">Methylotenera mobilis</name>
    <dbReference type="NCBI Taxonomy" id="359408"/>
    <lineage>
        <taxon>Bacteria</taxon>
        <taxon>Pseudomonadati</taxon>
        <taxon>Pseudomonadota</taxon>
        <taxon>Betaproteobacteria</taxon>
        <taxon>Nitrosomonadales</taxon>
        <taxon>Methylophilaceae</taxon>
        <taxon>Methylotenera</taxon>
    </lineage>
</organism>
<dbReference type="PANTHER" id="PTHR30619">
    <property type="entry name" value="DNA INTERNALIZATION/COMPETENCE PROTEIN COMEC/REC2"/>
    <property type="match status" value="1"/>
</dbReference>
<dbReference type="InterPro" id="IPR035681">
    <property type="entry name" value="ComA-like_MBL"/>
</dbReference>
<dbReference type="SUPFAM" id="SSF56281">
    <property type="entry name" value="Metallo-hydrolase/oxidoreductase"/>
    <property type="match status" value="1"/>
</dbReference>
<accession>A0A351R933</accession>
<dbReference type="PANTHER" id="PTHR30619:SF1">
    <property type="entry name" value="RECOMBINATION PROTEIN 2"/>
    <property type="match status" value="1"/>
</dbReference>
<dbReference type="InterPro" id="IPR001279">
    <property type="entry name" value="Metallo-B-lactamas"/>
</dbReference>
<dbReference type="AlphaFoldDB" id="A0A351R933"/>
<dbReference type="InterPro" id="IPR052159">
    <property type="entry name" value="Competence_DNA_uptake"/>
</dbReference>
<proteinExistence type="predicted"/>
<feature type="non-terminal residue" evidence="2">
    <location>
        <position position="1"/>
    </location>
</feature>
<comment type="caution">
    <text evidence="2">The sequence shown here is derived from an EMBL/GenBank/DDBJ whole genome shotgun (WGS) entry which is preliminary data.</text>
</comment>
<dbReference type="InterPro" id="IPR036866">
    <property type="entry name" value="RibonucZ/Hydroxyglut_hydro"/>
</dbReference>
<reference evidence="2 3" key="1">
    <citation type="journal article" date="2018" name="Nat. Biotechnol.">
        <title>A standardized bacterial taxonomy based on genome phylogeny substantially revises the tree of life.</title>
        <authorList>
            <person name="Parks D.H."/>
            <person name="Chuvochina M."/>
            <person name="Waite D.W."/>
            <person name="Rinke C."/>
            <person name="Skarshewski A."/>
            <person name="Chaumeil P.A."/>
            <person name="Hugenholtz P."/>
        </authorList>
    </citation>
    <scope>NUCLEOTIDE SEQUENCE [LARGE SCALE GENOMIC DNA]</scope>
    <source>
        <strain evidence="2">UBA9958</strain>
    </source>
</reference>
<dbReference type="CDD" id="cd07731">
    <property type="entry name" value="ComA-like_MBL-fold"/>
    <property type="match status" value="1"/>
</dbReference>